<feature type="signal peptide" evidence="1">
    <location>
        <begin position="1"/>
        <end position="23"/>
    </location>
</feature>
<evidence type="ECO:0000313" key="4">
    <source>
        <dbReference type="Proteomes" id="UP001205560"/>
    </source>
</evidence>
<reference evidence="3 4" key="1">
    <citation type="submission" date="2022-08" db="EMBL/GenBank/DDBJ databases">
        <title>Reclassification of Massilia species as members of the genera Telluria, Duganella, Pseudoduganella, Mokoshia gen. nov. and Zemynaea gen. nov. using orthogonal and non-orthogonal genome-based approaches.</title>
        <authorList>
            <person name="Bowman J.P."/>
        </authorList>
    </citation>
    <scope>NUCLEOTIDE SEQUENCE [LARGE SCALE GENOMIC DNA]</scope>
    <source>
        <strain evidence="3 4">LMG 28164</strain>
    </source>
</reference>
<dbReference type="Pfam" id="PF07589">
    <property type="entry name" value="PEP-CTERM"/>
    <property type="match status" value="1"/>
</dbReference>
<feature type="domain" description="Ice-binding protein C-terminal" evidence="2">
    <location>
        <begin position="254"/>
        <end position="276"/>
    </location>
</feature>
<name>A0ABT2ABZ2_9BURK</name>
<keyword evidence="1" id="KW-0732">Signal</keyword>
<feature type="chain" id="PRO_5047215085" evidence="1">
    <location>
        <begin position="24"/>
        <end position="281"/>
    </location>
</feature>
<comment type="caution">
    <text evidence="3">The sequence shown here is derived from an EMBL/GenBank/DDBJ whole genome shotgun (WGS) entry which is preliminary data.</text>
</comment>
<evidence type="ECO:0000259" key="2">
    <source>
        <dbReference type="Pfam" id="PF07589"/>
    </source>
</evidence>
<accession>A0ABT2ABZ2</accession>
<gene>
    <name evidence="3" type="ORF">NX782_21275</name>
</gene>
<dbReference type="Proteomes" id="UP001205560">
    <property type="component" value="Unassembled WGS sequence"/>
</dbReference>
<dbReference type="InterPro" id="IPR013424">
    <property type="entry name" value="Ice-binding_C"/>
</dbReference>
<dbReference type="RefSeq" id="WP_258847495.1">
    <property type="nucleotide sequence ID" value="NZ_JANUGX010000030.1"/>
</dbReference>
<evidence type="ECO:0000256" key="1">
    <source>
        <dbReference type="SAM" id="SignalP"/>
    </source>
</evidence>
<dbReference type="NCBIfam" id="TIGR02595">
    <property type="entry name" value="PEP_CTERM"/>
    <property type="match status" value="1"/>
</dbReference>
<organism evidence="3 4">
    <name type="scientific">Massilia norwichensis</name>
    <dbReference type="NCBI Taxonomy" id="1442366"/>
    <lineage>
        <taxon>Bacteria</taxon>
        <taxon>Pseudomonadati</taxon>
        <taxon>Pseudomonadota</taxon>
        <taxon>Betaproteobacteria</taxon>
        <taxon>Burkholderiales</taxon>
        <taxon>Oxalobacteraceae</taxon>
        <taxon>Telluria group</taxon>
        <taxon>Massilia</taxon>
    </lineage>
</organism>
<protein>
    <submittedName>
        <fullName evidence="3">PEP-CTERM sorting domain-containing protein</fullName>
    </submittedName>
</protein>
<proteinExistence type="predicted"/>
<evidence type="ECO:0000313" key="3">
    <source>
        <dbReference type="EMBL" id="MCS0591729.1"/>
    </source>
</evidence>
<dbReference type="EMBL" id="JANUGX010000030">
    <property type="protein sequence ID" value="MCS0591729.1"/>
    <property type="molecule type" value="Genomic_DNA"/>
</dbReference>
<sequence>MKTLTRASLAVLSVFTLGASAQAAEIVVTPADLGPGLNKWHLDNYRDTSTGYSSTTTAAITDTKPRSGNGSVEMSLTDGSGKADYVYTWGYVPGRTLGNLSALSYDWQRASGGTAGQHLMPAFRLFYDADGNVGTTNDTGYLIFEQVYNPPGNNGPVTTDAWVTSDILGANFWMRQFTPGNTVESYDNTLAEWAAGAHPSAVADLLSADTAILGIEFGIGSGWNGSFQGFVDNVTYRFGSGDVTTFNFETEAADVPEPASLALITLGLLGVAARRRKDQTM</sequence>
<keyword evidence="4" id="KW-1185">Reference proteome</keyword>